<evidence type="ECO:0000313" key="10">
    <source>
        <dbReference type="Proteomes" id="UP000217153"/>
    </source>
</evidence>
<evidence type="ECO:0000256" key="1">
    <source>
        <dbReference type="ARBA" id="ARBA00004141"/>
    </source>
</evidence>
<keyword evidence="3 7" id="KW-0812">Transmembrane</keyword>
<dbReference type="RefSeq" id="WP_095680095.1">
    <property type="nucleotide sequence ID" value="NZ_CP016768.2"/>
</dbReference>
<feature type="transmembrane region" description="Helical" evidence="7">
    <location>
        <begin position="46"/>
        <end position="69"/>
    </location>
</feature>
<evidence type="ECO:0000256" key="2">
    <source>
        <dbReference type="ARBA" id="ARBA00009045"/>
    </source>
</evidence>
<dbReference type="EMBL" id="CP016768">
    <property type="protein sequence ID" value="ASY08768.1"/>
    <property type="molecule type" value="Genomic_DNA"/>
</dbReference>
<dbReference type="Pfam" id="PF01694">
    <property type="entry name" value="Rhomboid"/>
    <property type="match status" value="1"/>
</dbReference>
<accession>A0A286S9F7</accession>
<keyword evidence="9" id="KW-0645">Protease</keyword>
<dbReference type="Proteomes" id="UP000217153">
    <property type="component" value="Chromosome"/>
</dbReference>
<dbReference type="OrthoDB" id="9807874at2"/>
<feature type="transmembrane region" description="Helical" evidence="7">
    <location>
        <begin position="9"/>
        <end position="26"/>
    </location>
</feature>
<dbReference type="SUPFAM" id="SSF144091">
    <property type="entry name" value="Rhomboid-like"/>
    <property type="match status" value="1"/>
</dbReference>
<comment type="subcellular location">
    <subcellularLocation>
        <location evidence="1">Membrane</location>
        <topology evidence="1">Multi-pass membrane protein</topology>
    </subcellularLocation>
</comment>
<organism evidence="9 10">
    <name type="scientific">Candidatus Nanopelagicus limnae</name>
    <dbReference type="NCBI Taxonomy" id="1884634"/>
    <lineage>
        <taxon>Bacteria</taxon>
        <taxon>Bacillati</taxon>
        <taxon>Actinomycetota</taxon>
        <taxon>Actinomycetes</taxon>
        <taxon>Candidatus Nanopelagicales</taxon>
        <taxon>Candidatus Nanopelagicaceae</taxon>
        <taxon>Candidatus Nanopelagicus</taxon>
    </lineage>
</organism>
<keyword evidence="6 7" id="KW-0472">Membrane</keyword>
<dbReference type="GO" id="GO:0006508">
    <property type="term" value="P:proteolysis"/>
    <property type="evidence" value="ECO:0007669"/>
    <property type="project" value="UniProtKB-KW"/>
</dbReference>
<dbReference type="PANTHER" id="PTHR43731">
    <property type="entry name" value="RHOMBOID PROTEASE"/>
    <property type="match status" value="1"/>
</dbReference>
<dbReference type="InterPro" id="IPR050925">
    <property type="entry name" value="Rhomboid_protease_S54"/>
</dbReference>
<evidence type="ECO:0000259" key="8">
    <source>
        <dbReference type="Pfam" id="PF01694"/>
    </source>
</evidence>
<keyword evidence="10" id="KW-1185">Reference proteome</keyword>
<evidence type="ECO:0000256" key="4">
    <source>
        <dbReference type="ARBA" id="ARBA00022801"/>
    </source>
</evidence>
<dbReference type="Gene3D" id="1.20.1540.10">
    <property type="entry name" value="Rhomboid-like"/>
    <property type="match status" value="1"/>
</dbReference>
<dbReference type="GO" id="GO:0016020">
    <property type="term" value="C:membrane"/>
    <property type="evidence" value="ECO:0007669"/>
    <property type="project" value="UniProtKB-SubCell"/>
</dbReference>
<name>A0A286S9F7_9ACTN</name>
<dbReference type="KEGG" id="abam:B1s21122_00050"/>
<sequence>MSQSLTRNLVFFISGCFILTLLQPNLEYEFALYGVAIENGQWYRLLTVALVHGGWLHLLFNMLALFSLGTAIENYLGRNKYIFILITSLLFGSLTSFLFNPLTSIAVGSSGMIFGLFGALLVMGKRMGANLKEGFGLIALNLAIPFVIPGIDWKAHLGGLVGGVVATVMVKRK</sequence>
<dbReference type="PANTHER" id="PTHR43731:SF14">
    <property type="entry name" value="PRESENILIN-ASSOCIATED RHOMBOID-LIKE PROTEIN, MITOCHONDRIAL"/>
    <property type="match status" value="1"/>
</dbReference>
<evidence type="ECO:0000256" key="6">
    <source>
        <dbReference type="ARBA" id="ARBA00023136"/>
    </source>
</evidence>
<comment type="similarity">
    <text evidence="2">Belongs to the peptidase S54 family.</text>
</comment>
<dbReference type="InterPro" id="IPR022764">
    <property type="entry name" value="Peptidase_S54_rhomboid_dom"/>
</dbReference>
<feature type="domain" description="Peptidase S54 rhomboid" evidence="8">
    <location>
        <begin position="40"/>
        <end position="171"/>
    </location>
</feature>
<evidence type="ECO:0000313" key="9">
    <source>
        <dbReference type="EMBL" id="ASY08768.1"/>
    </source>
</evidence>
<feature type="transmembrane region" description="Helical" evidence="7">
    <location>
        <begin position="81"/>
        <end position="99"/>
    </location>
</feature>
<proteinExistence type="inferred from homology"/>
<dbReference type="InterPro" id="IPR035952">
    <property type="entry name" value="Rhomboid-like_sf"/>
</dbReference>
<keyword evidence="5 7" id="KW-1133">Transmembrane helix</keyword>
<protein>
    <submittedName>
        <fullName evidence="9">Rhomboid family serine protease</fullName>
    </submittedName>
</protein>
<feature type="transmembrane region" description="Helical" evidence="7">
    <location>
        <begin position="134"/>
        <end position="151"/>
    </location>
</feature>
<evidence type="ECO:0000256" key="7">
    <source>
        <dbReference type="SAM" id="Phobius"/>
    </source>
</evidence>
<dbReference type="AlphaFoldDB" id="A0A286S9F7"/>
<reference evidence="10" key="1">
    <citation type="submission" date="2016-10" db="EMBL/GenBank/DDBJ databases">
        <title>High microdiversification within the ubiquitous acI lineage of Actinobacteria.</title>
        <authorList>
            <person name="Neuenschwander S.M."/>
            <person name="Salcher M."/>
            <person name="Ghai R."/>
            <person name="Pernthaler J."/>
        </authorList>
    </citation>
    <scope>NUCLEOTIDE SEQUENCE [LARGE SCALE GENOMIC DNA]</scope>
</reference>
<evidence type="ECO:0000256" key="5">
    <source>
        <dbReference type="ARBA" id="ARBA00022989"/>
    </source>
</evidence>
<keyword evidence="4" id="KW-0378">Hydrolase</keyword>
<dbReference type="GO" id="GO:0004252">
    <property type="term" value="F:serine-type endopeptidase activity"/>
    <property type="evidence" value="ECO:0007669"/>
    <property type="project" value="InterPro"/>
</dbReference>
<evidence type="ECO:0000256" key="3">
    <source>
        <dbReference type="ARBA" id="ARBA00022692"/>
    </source>
</evidence>
<gene>
    <name evidence="9" type="ORF">B1s21122_00050</name>
</gene>
<feature type="transmembrane region" description="Helical" evidence="7">
    <location>
        <begin position="105"/>
        <end position="122"/>
    </location>
</feature>